<evidence type="ECO:0000313" key="2">
    <source>
        <dbReference type="EMBL" id="PON49075.1"/>
    </source>
</evidence>
<gene>
    <name evidence="2" type="ORF">TorRG33x02_318760</name>
</gene>
<feature type="non-terminal residue" evidence="2">
    <location>
        <position position="177"/>
    </location>
</feature>
<dbReference type="AlphaFoldDB" id="A0A2P5BJV4"/>
<evidence type="ECO:0008006" key="4">
    <source>
        <dbReference type="Google" id="ProtNLM"/>
    </source>
</evidence>
<evidence type="ECO:0000313" key="3">
    <source>
        <dbReference type="Proteomes" id="UP000237000"/>
    </source>
</evidence>
<dbReference type="PANTHER" id="PTHR35317:SF28">
    <property type="entry name" value="ZINC FINGER, CCHC-TYPE, RIBONUCLEASE H-LIKE DOMAIN, GAG-PRE-INTEGRASE DOMAIN PROTEIN-RELATED"/>
    <property type="match status" value="1"/>
</dbReference>
<evidence type="ECO:0000256" key="1">
    <source>
        <dbReference type="SAM" id="MobiDB-lite"/>
    </source>
</evidence>
<proteinExistence type="predicted"/>
<sequence length="177" mass="20969">MKNQEMRRHYPDSRKRDKRALFLIYQALDDDGFEKISSATSTKEAWEKLQISYKGEEKVKKVRLQTLRREFDLLYMTETESVSDYFSRLLAISNQMKRNGEKLENITIMEKILRSLDPKFENIVTVIEETKDLGAMMIEQLLGSLQAHEEKKKKKPNFKEQLLKTQLMGREDSQRSE</sequence>
<dbReference type="Proteomes" id="UP000237000">
    <property type="component" value="Unassembled WGS sequence"/>
</dbReference>
<organism evidence="2 3">
    <name type="scientific">Trema orientale</name>
    <name type="common">Charcoal tree</name>
    <name type="synonym">Celtis orientalis</name>
    <dbReference type="NCBI Taxonomy" id="63057"/>
    <lineage>
        <taxon>Eukaryota</taxon>
        <taxon>Viridiplantae</taxon>
        <taxon>Streptophyta</taxon>
        <taxon>Embryophyta</taxon>
        <taxon>Tracheophyta</taxon>
        <taxon>Spermatophyta</taxon>
        <taxon>Magnoliopsida</taxon>
        <taxon>eudicotyledons</taxon>
        <taxon>Gunneridae</taxon>
        <taxon>Pentapetalae</taxon>
        <taxon>rosids</taxon>
        <taxon>fabids</taxon>
        <taxon>Rosales</taxon>
        <taxon>Cannabaceae</taxon>
        <taxon>Trema</taxon>
    </lineage>
</organism>
<comment type="caution">
    <text evidence="2">The sequence shown here is derived from an EMBL/GenBank/DDBJ whole genome shotgun (WGS) entry which is preliminary data.</text>
</comment>
<dbReference type="OrthoDB" id="8063676at2759"/>
<feature type="region of interest" description="Disordered" evidence="1">
    <location>
        <begin position="149"/>
        <end position="177"/>
    </location>
</feature>
<protein>
    <recommendedName>
        <fullName evidence="4">UBN2 domain-containing protein</fullName>
    </recommendedName>
</protein>
<dbReference type="EMBL" id="JXTC01000508">
    <property type="protein sequence ID" value="PON49075.1"/>
    <property type="molecule type" value="Genomic_DNA"/>
</dbReference>
<keyword evidence="3" id="KW-1185">Reference proteome</keyword>
<name>A0A2P5BJV4_TREOI</name>
<dbReference type="Pfam" id="PF14223">
    <property type="entry name" value="Retrotran_gag_2"/>
    <property type="match status" value="1"/>
</dbReference>
<reference evidence="3" key="1">
    <citation type="submission" date="2016-06" db="EMBL/GenBank/DDBJ databases">
        <title>Parallel loss of symbiosis genes in relatives of nitrogen-fixing non-legume Parasponia.</title>
        <authorList>
            <person name="Van Velzen R."/>
            <person name="Holmer R."/>
            <person name="Bu F."/>
            <person name="Rutten L."/>
            <person name="Van Zeijl A."/>
            <person name="Liu W."/>
            <person name="Santuari L."/>
            <person name="Cao Q."/>
            <person name="Sharma T."/>
            <person name="Shen D."/>
            <person name="Roswanjaya Y."/>
            <person name="Wardhani T."/>
            <person name="Kalhor M.S."/>
            <person name="Jansen J."/>
            <person name="Van den Hoogen J."/>
            <person name="Gungor B."/>
            <person name="Hartog M."/>
            <person name="Hontelez J."/>
            <person name="Verver J."/>
            <person name="Yang W.-C."/>
            <person name="Schijlen E."/>
            <person name="Repin R."/>
            <person name="Schilthuizen M."/>
            <person name="Schranz E."/>
            <person name="Heidstra R."/>
            <person name="Miyata K."/>
            <person name="Fedorova E."/>
            <person name="Kohlen W."/>
            <person name="Bisseling T."/>
            <person name="Smit S."/>
            <person name="Geurts R."/>
        </authorList>
    </citation>
    <scope>NUCLEOTIDE SEQUENCE [LARGE SCALE GENOMIC DNA]</scope>
    <source>
        <strain evidence="3">cv. RG33-2</strain>
    </source>
</reference>
<dbReference type="InParanoid" id="A0A2P5BJV4"/>
<accession>A0A2P5BJV4</accession>
<dbReference type="PANTHER" id="PTHR35317">
    <property type="entry name" value="OS04G0629600 PROTEIN"/>
    <property type="match status" value="1"/>
</dbReference>